<keyword evidence="8" id="KW-0234">DNA repair</keyword>
<evidence type="ECO:0000256" key="7">
    <source>
        <dbReference type="ARBA" id="ARBA00022853"/>
    </source>
</evidence>
<dbReference type="PANTHER" id="PTHR28547:SF1">
    <property type="entry name" value="PROTEIN MMS22-LIKE"/>
    <property type="match status" value="1"/>
</dbReference>
<comment type="caution">
    <text evidence="14">The sequence shown here is derived from an EMBL/GenBank/DDBJ whole genome shotgun (WGS) entry which is preliminary data.</text>
</comment>
<feature type="domain" description="Protein MMS22-like N-terminal" evidence="12">
    <location>
        <begin position="30"/>
        <end position="740"/>
    </location>
</feature>
<dbReference type="EMBL" id="JAROKS010000021">
    <property type="protein sequence ID" value="KAK1790230.1"/>
    <property type="molecule type" value="Genomic_DNA"/>
</dbReference>
<dbReference type="GO" id="GO:0006325">
    <property type="term" value="P:chromatin organization"/>
    <property type="evidence" value="ECO:0007669"/>
    <property type="project" value="UniProtKB-KW"/>
</dbReference>
<dbReference type="PANTHER" id="PTHR28547">
    <property type="entry name" value="PROTEIN MMS22-LIKE"/>
    <property type="match status" value="1"/>
</dbReference>
<protein>
    <recommendedName>
        <fullName evidence="4">Protein MMS22-like</fullName>
    </recommendedName>
    <alternativeName>
        <fullName evidence="10">Methyl methanesulfonate-sensitivity protein 22-like</fullName>
    </alternativeName>
</protein>
<evidence type="ECO:0000259" key="13">
    <source>
        <dbReference type="Pfam" id="PF14911"/>
    </source>
</evidence>
<dbReference type="GO" id="GO:0031297">
    <property type="term" value="P:replication fork processing"/>
    <property type="evidence" value="ECO:0007669"/>
    <property type="project" value="InterPro"/>
</dbReference>
<keyword evidence="6" id="KW-0227">DNA damage</keyword>
<keyword evidence="9" id="KW-0539">Nucleus</keyword>
<dbReference type="InterPro" id="IPR029424">
    <property type="entry name" value="MMS22L_C"/>
</dbReference>
<evidence type="ECO:0000259" key="12">
    <source>
        <dbReference type="Pfam" id="PF14910"/>
    </source>
</evidence>
<accession>A0AAD9DPC5</accession>
<evidence type="ECO:0000256" key="11">
    <source>
        <dbReference type="ARBA" id="ARBA00045147"/>
    </source>
</evidence>
<evidence type="ECO:0000256" key="5">
    <source>
        <dbReference type="ARBA" id="ARBA00022454"/>
    </source>
</evidence>
<comment type="function">
    <text evidence="11">Component of the MMS22L-TONSL complex, a complex that promotes homologous recombination-mediated repair of double-strand breaks (DSBs) at stalled or collapsed replication forks. The MMS22L-TONSL complex is required to maintain genome integrity during DNA replication. It mediates the assembly of RAD51 filaments on single-stranded DNA (ssDNA): the MMS22L-TONSL complex is recruited to DSBs following histone replacement by histone chaperones and eviction of the replication protein A complex (RPA/RP-A) from DSBs. Following recruitment to DSBs, the TONSL-MMS22L complex promotes recruitment of RAD51 filaments and subsequent homologous recombination. Within the complex, MMS22L acts by binding ssDNA.</text>
</comment>
<evidence type="ECO:0000256" key="3">
    <source>
        <dbReference type="ARBA" id="ARBA00006585"/>
    </source>
</evidence>
<dbReference type="Pfam" id="PF14911">
    <property type="entry name" value="MMS22L_C"/>
    <property type="match status" value="1"/>
</dbReference>
<gene>
    <name evidence="14" type="ORF">P4O66_014150</name>
</gene>
<evidence type="ECO:0000256" key="6">
    <source>
        <dbReference type="ARBA" id="ARBA00022763"/>
    </source>
</evidence>
<feature type="domain" description="MMS22-like C-terminal" evidence="13">
    <location>
        <begin position="852"/>
        <end position="1239"/>
    </location>
</feature>
<sequence length="1253" mass="138497">TMEDDFSQSLTPPVSPFMVEELCEPAPAWPPCFSCAFEPGREESCSLSSEGYIGRGTLKRLLLKLDPAPADFEADTVDIFGFPWVTETALVESPKLLFGLFRQKVFSLEAMVQSSSQGFGHASSLHYEAEELRHQCTLFLTYVKVFIHRFLEAPLALEEGLAHPFARLEAQLPSTLVEELFSITLLMGHLRDLPANVQSTFTIQHPGKLLPPSWHLLHLHLDVHWVVLEILQLLGQKLMGQVVYAHQFVDLTGETLTNISLFEDHLNNLLSDLISLSMSKYGKVRATEALSTNHYHCVCTKELWILLIHLLEHRSKTIHTQSFWAYVNTLLQSVLKGVQVGGRDLRLPAHCKDVLGFAWWLLTHLAQLGMYSCNGTLHNEKQLEDNWSFVSELLKSSCDVKAGVQEDQIRMHVHCCLSLSLMWESNVSVVTTLWEYFSKNLSGSFSVPWLGMSGLANVSPSPLILLEQAKSCSSPAPLTSTSHAQLYLSANSFLIFLRMLALHLSHESAPGAPWRQIKGRIYAKFHARRMAELSESGLHHFLLLFLVLACCADLEDVAGRACDLLALLPPGATAPTICALQWRGQLSLTLLYVERALDVGALATRLSSSFEKAAREFYLKTTEVARRAALWPLLASYLGGVSEVWETSATLCLSEEKLLGEGFSLLLPACRPAELSTALSFLQTALAQLRRVQRLCHQHGCPADSSSWAPPPSVAKERHLAVATALWTHFFPFLRSLRLSQTPPAQLADAGAGFTLLALDMPSSTPQDLQPHPVQSIMQGFGWDEMLCPLLVTRYLNHLLQNGELVGWMSSGSGAGSAQALCVRAWIRSVLQQHLHKSPDAPSSRTGRTLDEQLAEMTRLVLRLPEVESLLQRAGLQPGSARLEAKPALALFIKSVGRVYSGMQALSERSSLVCRALEYVGDILKYLKPYLLNRSTEGLQLAYWALGCMVKLWSPLLATAKALPLLLRIVDVLLLPHSLLQQDKSPPTQVLSALRDTLPLYLQGLSVAAGMSQTQGAYLKQQLRNVITQYLSRFLPATPSAGAVANHPVLLAGCESVPSPQGARLRRNILEVLRENFLQFKGHAPPPRLAAVLSFLLELLRRNNDTDPTLLTVPLPSVLRCLMLINEPQVMTERCGCVSVAVKRLSADCLQLIVERCSSAATQGPCEHTLAILRTFVEENEGVYDLQVYTVLETVAILSPSTVVSLIPVLSRSLRNTEQKRGLGRNTLLRNGYRAVLALLGEAGQTEMVDLED</sequence>
<dbReference type="Pfam" id="PF14910">
    <property type="entry name" value="MMS22L_N"/>
    <property type="match status" value="1"/>
</dbReference>
<dbReference type="SUPFAM" id="SSF48371">
    <property type="entry name" value="ARM repeat"/>
    <property type="match status" value="1"/>
</dbReference>
<dbReference type="AlphaFoldDB" id="A0AAD9DPC5"/>
<dbReference type="GO" id="GO:0043596">
    <property type="term" value="C:nuclear replication fork"/>
    <property type="evidence" value="ECO:0007669"/>
    <property type="project" value="TreeGrafter"/>
</dbReference>
<dbReference type="InterPro" id="IPR029425">
    <property type="entry name" value="MMS22L_N"/>
</dbReference>
<evidence type="ECO:0000256" key="2">
    <source>
        <dbReference type="ARBA" id="ARBA00004286"/>
    </source>
</evidence>
<evidence type="ECO:0000256" key="8">
    <source>
        <dbReference type="ARBA" id="ARBA00023204"/>
    </source>
</evidence>
<keyword evidence="7" id="KW-0156">Chromatin regulator</keyword>
<evidence type="ECO:0000256" key="10">
    <source>
        <dbReference type="ARBA" id="ARBA00033326"/>
    </source>
</evidence>
<keyword evidence="15" id="KW-1185">Reference proteome</keyword>
<reference evidence="14" key="1">
    <citation type="submission" date="2023-03" db="EMBL/GenBank/DDBJ databases">
        <title>Electrophorus voltai genome.</title>
        <authorList>
            <person name="Bian C."/>
        </authorList>
    </citation>
    <scope>NUCLEOTIDE SEQUENCE</scope>
    <source>
        <strain evidence="14">CB-2022</strain>
        <tissue evidence="14">Muscle</tissue>
    </source>
</reference>
<keyword evidence="5" id="KW-0158">Chromosome</keyword>
<dbReference type="GO" id="GO:0000724">
    <property type="term" value="P:double-strand break repair via homologous recombination"/>
    <property type="evidence" value="ECO:0007669"/>
    <property type="project" value="InterPro"/>
</dbReference>
<evidence type="ECO:0000256" key="4">
    <source>
        <dbReference type="ARBA" id="ARBA00021061"/>
    </source>
</evidence>
<evidence type="ECO:0000256" key="1">
    <source>
        <dbReference type="ARBA" id="ARBA00004123"/>
    </source>
</evidence>
<name>A0AAD9DPC5_9TELE</name>
<evidence type="ECO:0000313" key="15">
    <source>
        <dbReference type="Proteomes" id="UP001239994"/>
    </source>
</evidence>
<dbReference type="InterPro" id="IPR042320">
    <property type="entry name" value="MMS22-like"/>
</dbReference>
<feature type="non-terminal residue" evidence="14">
    <location>
        <position position="1253"/>
    </location>
</feature>
<comment type="subcellular location">
    <subcellularLocation>
        <location evidence="2">Chromosome</location>
    </subcellularLocation>
    <subcellularLocation>
        <location evidence="1">Nucleus</location>
    </subcellularLocation>
</comment>
<dbReference type="Proteomes" id="UP001239994">
    <property type="component" value="Unassembled WGS sequence"/>
</dbReference>
<evidence type="ECO:0000256" key="9">
    <source>
        <dbReference type="ARBA" id="ARBA00023242"/>
    </source>
</evidence>
<organism evidence="14 15">
    <name type="scientific">Electrophorus voltai</name>
    <dbReference type="NCBI Taxonomy" id="2609070"/>
    <lineage>
        <taxon>Eukaryota</taxon>
        <taxon>Metazoa</taxon>
        <taxon>Chordata</taxon>
        <taxon>Craniata</taxon>
        <taxon>Vertebrata</taxon>
        <taxon>Euteleostomi</taxon>
        <taxon>Actinopterygii</taxon>
        <taxon>Neopterygii</taxon>
        <taxon>Teleostei</taxon>
        <taxon>Ostariophysi</taxon>
        <taxon>Gymnotiformes</taxon>
        <taxon>Gymnotoidei</taxon>
        <taxon>Gymnotidae</taxon>
        <taxon>Electrophorus</taxon>
    </lineage>
</organism>
<proteinExistence type="inferred from homology"/>
<dbReference type="InterPro" id="IPR016024">
    <property type="entry name" value="ARM-type_fold"/>
</dbReference>
<evidence type="ECO:0000313" key="14">
    <source>
        <dbReference type="EMBL" id="KAK1790230.1"/>
    </source>
</evidence>
<comment type="similarity">
    <text evidence="3">Belongs to the MMS22 family. MMS22L subfamily.</text>
</comment>